<dbReference type="SMART" id="SM00949">
    <property type="entry name" value="PAZ"/>
    <property type="match status" value="1"/>
</dbReference>
<comment type="similarity">
    <text evidence="9">Belongs to the argonaute family. Piwi subfamily.</text>
</comment>
<accession>A0A6P4Y8E0</accession>
<evidence type="ECO:0000259" key="11">
    <source>
        <dbReference type="PROSITE" id="PS50821"/>
    </source>
</evidence>
<evidence type="ECO:0000256" key="3">
    <source>
        <dbReference type="ARBA" id="ARBA00022490"/>
    </source>
</evidence>
<keyword evidence="3" id="KW-0963">Cytoplasm</keyword>
<dbReference type="Gene3D" id="3.40.50.2300">
    <property type="match status" value="1"/>
</dbReference>
<proteinExistence type="inferred from homology"/>
<evidence type="ECO:0000259" key="12">
    <source>
        <dbReference type="PROSITE" id="PS50822"/>
    </source>
</evidence>
<dbReference type="Pfam" id="PF02170">
    <property type="entry name" value="PAZ"/>
    <property type="match status" value="1"/>
</dbReference>
<dbReference type="InterPro" id="IPR003100">
    <property type="entry name" value="PAZ_dom"/>
</dbReference>
<dbReference type="Pfam" id="PF02171">
    <property type="entry name" value="Piwi"/>
    <property type="match status" value="1"/>
</dbReference>
<dbReference type="FunFam" id="3.30.420.10:FF:000014">
    <property type="entry name" value="Piwi-like RNA-mediated gene silencing 1"/>
    <property type="match status" value="1"/>
</dbReference>
<feature type="compositionally biased region" description="Low complexity" evidence="10">
    <location>
        <begin position="90"/>
        <end position="103"/>
    </location>
</feature>
<dbReference type="SUPFAM" id="SSF101690">
    <property type="entry name" value="PAZ domain"/>
    <property type="match status" value="1"/>
</dbReference>
<feature type="domain" description="PAZ" evidence="11">
    <location>
        <begin position="372"/>
        <end position="483"/>
    </location>
</feature>
<feature type="compositionally biased region" description="Low complexity" evidence="10">
    <location>
        <begin position="44"/>
        <end position="62"/>
    </location>
</feature>
<gene>
    <name evidence="14" type="primary">LOC109467210</name>
</gene>
<dbReference type="InterPro" id="IPR012337">
    <property type="entry name" value="RNaseH-like_sf"/>
</dbReference>
<dbReference type="GO" id="GO:0031047">
    <property type="term" value="P:regulatory ncRNA-mediated gene silencing"/>
    <property type="evidence" value="ECO:0007669"/>
    <property type="project" value="UniProtKB-KW"/>
</dbReference>
<dbReference type="InterPro" id="IPR036085">
    <property type="entry name" value="PAZ_dom_sf"/>
</dbReference>
<dbReference type="InterPro" id="IPR014811">
    <property type="entry name" value="ArgoL1"/>
</dbReference>
<dbReference type="InterPro" id="IPR003165">
    <property type="entry name" value="Piwi"/>
</dbReference>
<evidence type="ECO:0000313" key="14">
    <source>
        <dbReference type="RefSeq" id="XP_019620713.1"/>
    </source>
</evidence>
<evidence type="ECO:0000256" key="10">
    <source>
        <dbReference type="SAM" id="MobiDB-lite"/>
    </source>
</evidence>
<dbReference type="CDD" id="cd02845">
    <property type="entry name" value="PAZ_piwi_like"/>
    <property type="match status" value="1"/>
</dbReference>
<reference evidence="14" key="1">
    <citation type="submission" date="2025-08" db="UniProtKB">
        <authorList>
            <consortium name="RefSeq"/>
        </authorList>
    </citation>
    <scope>IDENTIFICATION</scope>
    <source>
        <tissue evidence="14">Gonad</tissue>
    </source>
</reference>
<dbReference type="KEGG" id="bbel:109467210"/>
<organism evidence="13 14">
    <name type="scientific">Branchiostoma belcheri</name>
    <name type="common">Amphioxus</name>
    <dbReference type="NCBI Taxonomy" id="7741"/>
    <lineage>
        <taxon>Eukaryota</taxon>
        <taxon>Metazoa</taxon>
        <taxon>Chordata</taxon>
        <taxon>Cephalochordata</taxon>
        <taxon>Leptocardii</taxon>
        <taxon>Amphioxiformes</taxon>
        <taxon>Branchiostomatidae</taxon>
        <taxon>Branchiostoma</taxon>
    </lineage>
</organism>
<dbReference type="SUPFAM" id="SSF53098">
    <property type="entry name" value="Ribonuclease H-like"/>
    <property type="match status" value="1"/>
</dbReference>
<dbReference type="PROSITE" id="PS50822">
    <property type="entry name" value="PIWI"/>
    <property type="match status" value="1"/>
</dbReference>
<dbReference type="GO" id="GO:0051321">
    <property type="term" value="P:meiotic cell cycle"/>
    <property type="evidence" value="ECO:0007669"/>
    <property type="project" value="UniProtKB-KW"/>
</dbReference>
<dbReference type="GO" id="GO:0005737">
    <property type="term" value="C:cytoplasm"/>
    <property type="evidence" value="ECO:0007669"/>
    <property type="project" value="UniProtKB-SubCell"/>
</dbReference>
<keyword evidence="5" id="KW-0810">Translation regulation</keyword>
<dbReference type="GeneID" id="109467210"/>
<keyword evidence="8" id="KW-0469">Meiosis</keyword>
<keyword evidence="13" id="KW-1185">Reference proteome</keyword>
<keyword evidence="4" id="KW-0221">Differentiation</keyword>
<keyword evidence="6" id="KW-0694">RNA-binding</keyword>
<feature type="compositionally biased region" description="Polar residues" evidence="10">
    <location>
        <begin position="32"/>
        <end position="43"/>
    </location>
</feature>
<dbReference type="SMART" id="SM00950">
    <property type="entry name" value="Piwi"/>
    <property type="match status" value="1"/>
</dbReference>
<dbReference type="PANTHER" id="PTHR22891">
    <property type="entry name" value="EUKARYOTIC TRANSLATION INITIATION FACTOR 2C"/>
    <property type="match status" value="1"/>
</dbReference>
<comment type="subcellular location">
    <subcellularLocation>
        <location evidence="1">Cytoplasm</location>
    </subcellularLocation>
</comment>
<feature type="region of interest" description="Disordered" evidence="10">
    <location>
        <begin position="1"/>
        <end position="62"/>
    </location>
</feature>
<dbReference type="AlphaFoldDB" id="A0A6P4Y8E0"/>
<evidence type="ECO:0000256" key="9">
    <source>
        <dbReference type="ARBA" id="ARBA00038291"/>
    </source>
</evidence>
<dbReference type="PROSITE" id="PS50821">
    <property type="entry name" value="PAZ"/>
    <property type="match status" value="1"/>
</dbReference>
<dbReference type="Gene3D" id="3.30.420.10">
    <property type="entry name" value="Ribonuclease H-like superfamily/Ribonuclease H"/>
    <property type="match status" value="1"/>
</dbReference>
<keyword evidence="7" id="KW-0943">RNA-mediated gene silencing</keyword>
<name>A0A6P4Y8E0_BRABE</name>
<feature type="domain" description="Piwi" evidence="12">
    <location>
        <begin position="650"/>
        <end position="943"/>
    </location>
</feature>
<feature type="region of interest" description="Disordered" evidence="10">
    <location>
        <begin position="87"/>
        <end position="182"/>
    </location>
</feature>
<dbReference type="CDD" id="cd04658">
    <property type="entry name" value="Piwi_piwi-like_Euk"/>
    <property type="match status" value="1"/>
</dbReference>
<feature type="compositionally biased region" description="Low complexity" evidence="10">
    <location>
        <begin position="135"/>
        <end position="150"/>
    </location>
</feature>
<evidence type="ECO:0000256" key="7">
    <source>
        <dbReference type="ARBA" id="ARBA00023158"/>
    </source>
</evidence>
<dbReference type="RefSeq" id="XP_019620713.1">
    <property type="nucleotide sequence ID" value="XM_019765154.1"/>
</dbReference>
<evidence type="ECO:0000256" key="6">
    <source>
        <dbReference type="ARBA" id="ARBA00022884"/>
    </source>
</evidence>
<dbReference type="Pfam" id="PF23278">
    <property type="entry name" value="Piwi_N"/>
    <property type="match status" value="1"/>
</dbReference>
<dbReference type="Gene3D" id="2.170.260.10">
    <property type="entry name" value="paz domain"/>
    <property type="match status" value="1"/>
</dbReference>
<sequence length="957" mass="107550">MSQPQGRARGRARGRGRGATDEPSPRRPGTQAAYQGQPGMQTSQPMAAQRGPPMAAQGGPPMGVQYAVGQPMGAQYAVAPPMGAQGHVRPPMAAQGGPPMGAQYAVGPPMGAQHTVGPPMGAEGGVGQPMAAPVATGRARQRGGATARAPGAPPTSQLEALTLGERAPGGGDRSTRRRRGGVVVEEPHTRPEHMANKRGTTGNPVSMITNFFRVKPQPDWVLFQYHVEFSPEVDHRKARIAMVCSQEDLLGRTKIFDGMILFLPRRLEKDQTVITTQRKTDGSPVKITITLTNEVPPTSPVCLQIYNILFRKFLKTIGMQEVNRNYYNPGQKVDIPQHRLEVWPGFVTSILQYESKTLLLADVSHKIMRTDTVLDLMYDLYGQDQRKFYEKATKMLVGEIVLTRYNNQTYRIDDISWEEHPTDKFRLSDGTDISFVEYYEKQYNRKIQDNDQPLLLSRAKKKACHYGEVLILKLIPELCTLTGLTDEARANFQVMKDVAVHTRITPGARSKTLQGFINQLNRNPDVQKEMKGWQIEFDQNLLQLDGRTLPKEKLFCRDGHDLDFKRENADWSREMRSRALLSTRPLKEWLLIFPRRLGQSANDFLGALKQVGPAMDIQVTNPVMVDIEDDQARSYLRVMKELLKPGVTQMVVCILKGTGRKDTYDAIKKFCCVEHPVPSQVILSKTLNKKQMLMSVATKIGMQLNCKMGGELWAVEIPLTSLMVVGIDVYHDSLTKGMSVGGFVASMNRHLTRWYSKCTFQQTGQELIDQLKHCLVASLRNYQAINKEFPQRIIFYRDGVGDGQLEAVLEHELPQIMDTFRSQTAGYEPKITFVIVKKRINTRFFARSGPGLQNPPPGTIVDDEVTRPEWYDFFLVSQSVRQGTVTPCHYNVVWDTSGLKPDHMQRLTYKLCHLYYNWPGTIRVPAPCQYAHKLAFLVGQSIHTKPAEDLAQTLFFL</sequence>
<evidence type="ECO:0000313" key="13">
    <source>
        <dbReference type="Proteomes" id="UP000515135"/>
    </source>
</evidence>
<dbReference type="GO" id="GO:0003723">
    <property type="term" value="F:RNA binding"/>
    <property type="evidence" value="ECO:0007669"/>
    <property type="project" value="UniProtKB-KW"/>
</dbReference>
<evidence type="ECO:0000256" key="5">
    <source>
        <dbReference type="ARBA" id="ARBA00022845"/>
    </source>
</evidence>
<evidence type="ECO:0000256" key="2">
    <source>
        <dbReference type="ARBA" id="ARBA00022473"/>
    </source>
</evidence>
<keyword evidence="2" id="KW-0217">Developmental protein</keyword>
<dbReference type="Proteomes" id="UP000515135">
    <property type="component" value="Unplaced"/>
</dbReference>
<protein>
    <submittedName>
        <fullName evidence="14">Piwi-like protein 1</fullName>
    </submittedName>
</protein>
<dbReference type="OrthoDB" id="445936at2759"/>
<dbReference type="GO" id="GO:0006417">
    <property type="term" value="P:regulation of translation"/>
    <property type="evidence" value="ECO:0007669"/>
    <property type="project" value="UniProtKB-KW"/>
</dbReference>
<dbReference type="InterPro" id="IPR036397">
    <property type="entry name" value="RNaseH_sf"/>
</dbReference>
<evidence type="ECO:0000256" key="4">
    <source>
        <dbReference type="ARBA" id="ARBA00022782"/>
    </source>
</evidence>
<dbReference type="FunFam" id="2.170.260.10:FF:000003">
    <property type="entry name" value="Piwi-like RNA-mediated gene silencing 2"/>
    <property type="match status" value="1"/>
</dbReference>
<evidence type="ECO:0000256" key="1">
    <source>
        <dbReference type="ARBA" id="ARBA00004496"/>
    </source>
</evidence>
<dbReference type="GO" id="GO:0030154">
    <property type="term" value="P:cell differentiation"/>
    <property type="evidence" value="ECO:0007669"/>
    <property type="project" value="UniProtKB-KW"/>
</dbReference>
<evidence type="ECO:0000256" key="8">
    <source>
        <dbReference type="ARBA" id="ARBA00023254"/>
    </source>
</evidence>
<dbReference type="Pfam" id="PF08699">
    <property type="entry name" value="ArgoL1"/>
    <property type="match status" value="1"/>
</dbReference>